<dbReference type="Proteomes" id="UP000026960">
    <property type="component" value="Chromosome 8"/>
</dbReference>
<sequence length="86" mass="9603">MADQKKYMASGLSPEIKLKMGGNRPRKEYQPQKNGQQTTTDPAYGALVRPVEPPKSWDNTKKNKLPFNPSTNHDNGTSNGTTNSRR</sequence>
<dbReference type="AlphaFoldDB" id="A0A0D3GZB9"/>
<reference evidence="2" key="1">
    <citation type="journal article" date="2009" name="Rice">
        <title>De Novo Next Generation Sequencing of Plant Genomes.</title>
        <authorList>
            <person name="Rounsley S."/>
            <person name="Marri P.R."/>
            <person name="Yu Y."/>
            <person name="He R."/>
            <person name="Sisneros N."/>
            <person name="Goicoechea J.L."/>
            <person name="Lee S.J."/>
            <person name="Angelova A."/>
            <person name="Kudrna D."/>
            <person name="Luo M."/>
            <person name="Affourtit J."/>
            <person name="Desany B."/>
            <person name="Knight J."/>
            <person name="Niazi F."/>
            <person name="Egholm M."/>
            <person name="Wing R.A."/>
        </authorList>
    </citation>
    <scope>NUCLEOTIDE SEQUENCE [LARGE SCALE GENOMIC DNA]</scope>
    <source>
        <strain evidence="2">cv. IRGC 105608</strain>
    </source>
</reference>
<keyword evidence="3" id="KW-1185">Reference proteome</keyword>
<feature type="compositionally biased region" description="Polar residues" evidence="1">
    <location>
        <begin position="31"/>
        <end position="41"/>
    </location>
</feature>
<feature type="region of interest" description="Disordered" evidence="1">
    <location>
        <begin position="1"/>
        <end position="86"/>
    </location>
</feature>
<dbReference type="Gramene" id="OBART08G11810.1">
    <property type="protein sequence ID" value="OBART08G11810.1"/>
    <property type="gene ID" value="OBART08G11810"/>
</dbReference>
<dbReference type="EnsemblPlants" id="OBART08G11810.1">
    <property type="protein sequence ID" value="OBART08G11810.1"/>
    <property type="gene ID" value="OBART08G11810"/>
</dbReference>
<feature type="compositionally biased region" description="Polar residues" evidence="1">
    <location>
        <begin position="68"/>
        <end position="86"/>
    </location>
</feature>
<reference evidence="2" key="2">
    <citation type="submission" date="2015-03" db="UniProtKB">
        <authorList>
            <consortium name="EnsemblPlants"/>
        </authorList>
    </citation>
    <scope>IDENTIFICATION</scope>
</reference>
<name>A0A0D3GZB9_9ORYZ</name>
<dbReference type="HOGENOM" id="CLU_2546320_0_0_1"/>
<accession>A0A0D3GZB9</accession>
<protein>
    <submittedName>
        <fullName evidence="2">Uncharacterized protein</fullName>
    </submittedName>
</protein>
<organism evidence="2">
    <name type="scientific">Oryza barthii</name>
    <dbReference type="NCBI Taxonomy" id="65489"/>
    <lineage>
        <taxon>Eukaryota</taxon>
        <taxon>Viridiplantae</taxon>
        <taxon>Streptophyta</taxon>
        <taxon>Embryophyta</taxon>
        <taxon>Tracheophyta</taxon>
        <taxon>Spermatophyta</taxon>
        <taxon>Magnoliopsida</taxon>
        <taxon>Liliopsida</taxon>
        <taxon>Poales</taxon>
        <taxon>Poaceae</taxon>
        <taxon>BOP clade</taxon>
        <taxon>Oryzoideae</taxon>
        <taxon>Oryzeae</taxon>
        <taxon>Oryzinae</taxon>
        <taxon>Oryza</taxon>
    </lineage>
</organism>
<dbReference type="PaxDb" id="65489-OBART08G11810.1"/>
<proteinExistence type="predicted"/>
<evidence type="ECO:0000313" key="2">
    <source>
        <dbReference type="EnsemblPlants" id="OBART08G11810.1"/>
    </source>
</evidence>
<evidence type="ECO:0000256" key="1">
    <source>
        <dbReference type="SAM" id="MobiDB-lite"/>
    </source>
</evidence>
<evidence type="ECO:0000313" key="3">
    <source>
        <dbReference type="Proteomes" id="UP000026960"/>
    </source>
</evidence>